<evidence type="ECO:0000313" key="4">
    <source>
        <dbReference type="Proteomes" id="UP001208570"/>
    </source>
</evidence>
<gene>
    <name evidence="3" type="ORF">LSH36_549g01002</name>
</gene>
<dbReference type="EMBL" id="JAODUP010000549">
    <property type="protein sequence ID" value="KAK2147506.1"/>
    <property type="molecule type" value="Genomic_DNA"/>
</dbReference>
<evidence type="ECO:0000256" key="1">
    <source>
        <dbReference type="SAM" id="MobiDB-lite"/>
    </source>
</evidence>
<feature type="signal peptide" evidence="2">
    <location>
        <begin position="1"/>
        <end position="20"/>
    </location>
</feature>
<feature type="region of interest" description="Disordered" evidence="1">
    <location>
        <begin position="18"/>
        <end position="67"/>
    </location>
</feature>
<evidence type="ECO:0000256" key="2">
    <source>
        <dbReference type="SAM" id="SignalP"/>
    </source>
</evidence>
<sequence length="207" mass="22738">MLKVILFVLFLPVPEPITKSKQRRHSKKPSTNHPPRRSATNQSRPSLHKNKHGGAPAPSASGGHRQPIRARRYDIGQVGQPGLYRGWADVQGQGAANDYCRIIGPNPKLSFLSCTLAGSTGPGHHYVSKRGFDIGHPNTWFMRDMDGDGRDDYCRCVGRGLKSTISCMKAGPHGFYGSPQQPGDEYTFIIQSAGPCFQRKVNPFLGI</sequence>
<name>A0AAD9MXM2_9ANNE</name>
<feature type="compositionally biased region" description="Low complexity" evidence="1">
    <location>
        <begin position="53"/>
        <end position="63"/>
    </location>
</feature>
<dbReference type="Proteomes" id="UP001208570">
    <property type="component" value="Unassembled WGS sequence"/>
</dbReference>
<evidence type="ECO:0000313" key="3">
    <source>
        <dbReference type="EMBL" id="KAK2147506.1"/>
    </source>
</evidence>
<keyword evidence="2" id="KW-0732">Signal</keyword>
<comment type="caution">
    <text evidence="3">The sequence shown here is derived from an EMBL/GenBank/DDBJ whole genome shotgun (WGS) entry which is preliminary data.</text>
</comment>
<keyword evidence="4" id="KW-1185">Reference proteome</keyword>
<reference evidence="3" key="1">
    <citation type="journal article" date="2023" name="Mol. Biol. Evol.">
        <title>Third-Generation Sequencing Reveals the Adaptive Role of the Epigenome in Three Deep-Sea Polychaetes.</title>
        <authorList>
            <person name="Perez M."/>
            <person name="Aroh O."/>
            <person name="Sun Y."/>
            <person name="Lan Y."/>
            <person name="Juniper S.K."/>
            <person name="Young C.R."/>
            <person name="Angers B."/>
            <person name="Qian P.Y."/>
        </authorList>
    </citation>
    <scope>NUCLEOTIDE SEQUENCE</scope>
    <source>
        <strain evidence="3">P08H-3</strain>
    </source>
</reference>
<feature type="chain" id="PRO_5042182289" evidence="2">
    <location>
        <begin position="21"/>
        <end position="207"/>
    </location>
</feature>
<protein>
    <submittedName>
        <fullName evidence="3">Uncharacterized protein</fullName>
    </submittedName>
</protein>
<dbReference type="AlphaFoldDB" id="A0AAD9MXM2"/>
<accession>A0AAD9MXM2</accession>
<proteinExistence type="predicted"/>
<organism evidence="3 4">
    <name type="scientific">Paralvinella palmiformis</name>
    <dbReference type="NCBI Taxonomy" id="53620"/>
    <lineage>
        <taxon>Eukaryota</taxon>
        <taxon>Metazoa</taxon>
        <taxon>Spiralia</taxon>
        <taxon>Lophotrochozoa</taxon>
        <taxon>Annelida</taxon>
        <taxon>Polychaeta</taxon>
        <taxon>Sedentaria</taxon>
        <taxon>Canalipalpata</taxon>
        <taxon>Terebellida</taxon>
        <taxon>Terebelliformia</taxon>
        <taxon>Alvinellidae</taxon>
        <taxon>Paralvinella</taxon>
    </lineage>
</organism>
<feature type="compositionally biased region" description="Basic residues" evidence="1">
    <location>
        <begin position="20"/>
        <end position="36"/>
    </location>
</feature>